<protein>
    <submittedName>
        <fullName evidence="2">Putative LOC100905530 [Metaseiulus occidentalis]</fullName>
    </submittedName>
</protein>
<dbReference type="AlphaFoldDB" id="A0A0K2UXP5"/>
<name>A0A0K2UXP5_LEPSM</name>
<evidence type="ECO:0000313" key="2">
    <source>
        <dbReference type="EMBL" id="CDW43043.1"/>
    </source>
</evidence>
<organism evidence="2">
    <name type="scientific">Lepeophtheirus salmonis</name>
    <name type="common">Salmon louse</name>
    <name type="synonym">Caligus salmonis</name>
    <dbReference type="NCBI Taxonomy" id="72036"/>
    <lineage>
        <taxon>Eukaryota</taxon>
        <taxon>Metazoa</taxon>
        <taxon>Ecdysozoa</taxon>
        <taxon>Arthropoda</taxon>
        <taxon>Crustacea</taxon>
        <taxon>Multicrustacea</taxon>
        <taxon>Hexanauplia</taxon>
        <taxon>Copepoda</taxon>
        <taxon>Siphonostomatoida</taxon>
        <taxon>Caligidae</taxon>
        <taxon>Lepeophtheirus</taxon>
    </lineage>
</organism>
<dbReference type="InterPro" id="IPR002937">
    <property type="entry name" value="Amino_oxidase"/>
</dbReference>
<feature type="non-terminal residue" evidence="2">
    <location>
        <position position="1"/>
    </location>
</feature>
<accession>A0A0K2UXP5</accession>
<dbReference type="OrthoDB" id="5046242at2759"/>
<dbReference type="EMBL" id="HACA01025682">
    <property type="protein sequence ID" value="CDW43043.1"/>
    <property type="molecule type" value="Transcribed_RNA"/>
</dbReference>
<dbReference type="Gene3D" id="3.50.50.60">
    <property type="entry name" value="FAD/NAD(P)-binding domain"/>
    <property type="match status" value="1"/>
</dbReference>
<reference evidence="2" key="1">
    <citation type="submission" date="2014-05" db="EMBL/GenBank/DDBJ databases">
        <authorList>
            <person name="Chronopoulou M."/>
        </authorList>
    </citation>
    <scope>NUCLEOTIDE SEQUENCE</scope>
    <source>
        <tissue evidence="2">Whole organism</tissue>
    </source>
</reference>
<dbReference type="Pfam" id="PF01593">
    <property type="entry name" value="Amino_oxidase"/>
    <property type="match status" value="1"/>
</dbReference>
<evidence type="ECO:0000259" key="1">
    <source>
        <dbReference type="Pfam" id="PF01593"/>
    </source>
</evidence>
<sequence>IYNYRYFFDIMYTTPIDILPLITIMYFHFSTLGTYSYATTACVEKGIHHADLLEPVRYSSGRIALMLAGEATSDNCTGTVHGALMSGELQASKILELNRDSELKK</sequence>
<proteinExistence type="predicted"/>
<feature type="domain" description="Amine oxidase" evidence="1">
    <location>
        <begin position="39"/>
        <end position="95"/>
    </location>
</feature>
<dbReference type="InterPro" id="IPR036188">
    <property type="entry name" value="FAD/NAD-bd_sf"/>
</dbReference>
<dbReference type="GO" id="GO:0016491">
    <property type="term" value="F:oxidoreductase activity"/>
    <property type="evidence" value="ECO:0007669"/>
    <property type="project" value="InterPro"/>
</dbReference>
<dbReference type="Gene3D" id="3.90.660.10">
    <property type="match status" value="1"/>
</dbReference>